<keyword evidence="2" id="KW-0732">Signal</keyword>
<proteinExistence type="predicted"/>
<feature type="chain" id="PRO_5045731957" evidence="2">
    <location>
        <begin position="23"/>
        <end position="251"/>
    </location>
</feature>
<feature type="domain" description="GmrSD restriction endonucleases C-terminal" evidence="3">
    <location>
        <begin position="89"/>
        <end position="227"/>
    </location>
</feature>
<keyword evidence="4" id="KW-0378">Hydrolase</keyword>
<feature type="compositionally biased region" description="Low complexity" evidence="1">
    <location>
        <begin position="22"/>
        <end position="33"/>
    </location>
</feature>
<dbReference type="RefSeq" id="WP_390315916.1">
    <property type="nucleotide sequence ID" value="NZ_JBHSPB010000005.1"/>
</dbReference>
<accession>A0ABW0YZ53</accession>
<feature type="region of interest" description="Disordered" evidence="1">
    <location>
        <begin position="22"/>
        <end position="48"/>
    </location>
</feature>
<dbReference type="Proteomes" id="UP001596083">
    <property type="component" value="Unassembled WGS sequence"/>
</dbReference>
<evidence type="ECO:0000259" key="3">
    <source>
        <dbReference type="Pfam" id="PF07510"/>
    </source>
</evidence>
<feature type="region of interest" description="Disordered" evidence="1">
    <location>
        <begin position="230"/>
        <end position="251"/>
    </location>
</feature>
<gene>
    <name evidence="4" type="ORF">ACFP1Z_10960</name>
</gene>
<dbReference type="PANTHER" id="PTHR24094:SF15">
    <property type="entry name" value="AMP-DEPENDENT SYNTHETASE_LIGASE DOMAIN-CONTAINING PROTEIN-RELATED"/>
    <property type="match status" value="1"/>
</dbReference>
<evidence type="ECO:0000313" key="5">
    <source>
        <dbReference type="Proteomes" id="UP001596083"/>
    </source>
</evidence>
<evidence type="ECO:0000256" key="1">
    <source>
        <dbReference type="SAM" id="MobiDB-lite"/>
    </source>
</evidence>
<feature type="signal peptide" evidence="2">
    <location>
        <begin position="1"/>
        <end position="22"/>
    </location>
</feature>
<keyword evidence="4" id="KW-0540">Nuclease</keyword>
<dbReference type="Pfam" id="PF07510">
    <property type="entry name" value="GmrSD_C"/>
    <property type="match status" value="1"/>
</dbReference>
<dbReference type="PROSITE" id="PS51257">
    <property type="entry name" value="PROKAR_LIPOPROTEIN"/>
    <property type="match status" value="1"/>
</dbReference>
<organism evidence="4 5">
    <name type="scientific">Streptomyces gamaensis</name>
    <dbReference type="NCBI Taxonomy" id="1763542"/>
    <lineage>
        <taxon>Bacteria</taxon>
        <taxon>Bacillati</taxon>
        <taxon>Actinomycetota</taxon>
        <taxon>Actinomycetes</taxon>
        <taxon>Kitasatosporales</taxon>
        <taxon>Streptomycetaceae</taxon>
        <taxon>Streptomyces</taxon>
    </lineage>
</organism>
<dbReference type="PANTHER" id="PTHR24094">
    <property type="entry name" value="SECRETED PROTEIN"/>
    <property type="match status" value="1"/>
</dbReference>
<keyword evidence="5" id="KW-1185">Reference proteome</keyword>
<protein>
    <submittedName>
        <fullName evidence="4">HNH endonuclease family protein</fullName>
    </submittedName>
</protein>
<feature type="compositionally biased region" description="Polar residues" evidence="1">
    <location>
        <begin position="239"/>
        <end position="251"/>
    </location>
</feature>
<name>A0ABW0YZ53_9ACTN</name>
<keyword evidence="4" id="KW-0255">Endonuclease</keyword>
<sequence length="251" mass="26678">MKPRTRRTAVLATLLAATAVLTGCSGSSSGGSSDKADKGGKAASGTARAMLGELPVKKAASKDGYDREAKFGRAWSDSTNAPGSGNKCDTRNDILNRDLKDVHFDGASSCVIGSGRLKDPYTGKDIDFQRGRSTSSAVQIDHVIALGNAWVTGAQKLSQSDREALANDPLNLIAADGPANGQKSDRDASQWLPGNKSFQCPYVARQIAVKKKYKLWVTAEEKDAMGRVLDSCPNEKLPTDTSTEVTLKSQR</sequence>
<evidence type="ECO:0000256" key="2">
    <source>
        <dbReference type="SAM" id="SignalP"/>
    </source>
</evidence>
<evidence type="ECO:0000313" key="4">
    <source>
        <dbReference type="EMBL" id="MFC5720683.1"/>
    </source>
</evidence>
<dbReference type="InterPro" id="IPR011089">
    <property type="entry name" value="GmrSD_C"/>
</dbReference>
<comment type="caution">
    <text evidence="4">The sequence shown here is derived from an EMBL/GenBank/DDBJ whole genome shotgun (WGS) entry which is preliminary data.</text>
</comment>
<dbReference type="GO" id="GO:0004519">
    <property type="term" value="F:endonuclease activity"/>
    <property type="evidence" value="ECO:0007669"/>
    <property type="project" value="UniProtKB-KW"/>
</dbReference>
<reference evidence="5" key="1">
    <citation type="journal article" date="2019" name="Int. J. Syst. Evol. Microbiol.">
        <title>The Global Catalogue of Microorganisms (GCM) 10K type strain sequencing project: providing services to taxonomists for standard genome sequencing and annotation.</title>
        <authorList>
            <consortium name="The Broad Institute Genomics Platform"/>
            <consortium name="The Broad Institute Genome Sequencing Center for Infectious Disease"/>
            <person name="Wu L."/>
            <person name="Ma J."/>
        </authorList>
    </citation>
    <scope>NUCLEOTIDE SEQUENCE [LARGE SCALE GENOMIC DNA]</scope>
    <source>
        <strain evidence="5">CGMCC 4.7304</strain>
    </source>
</reference>
<dbReference type="EMBL" id="JBHSPB010000005">
    <property type="protein sequence ID" value="MFC5720683.1"/>
    <property type="molecule type" value="Genomic_DNA"/>
</dbReference>